<dbReference type="RefSeq" id="WP_131919327.1">
    <property type="nucleotide sequence ID" value="NZ_JAOQNU010000012.1"/>
</dbReference>
<dbReference type="AlphaFoldDB" id="A0A4R2RLY1"/>
<feature type="transmembrane region" description="Helical" evidence="1">
    <location>
        <begin position="12"/>
        <end position="32"/>
    </location>
</feature>
<evidence type="ECO:0000259" key="2">
    <source>
        <dbReference type="SMART" id="SM00014"/>
    </source>
</evidence>
<evidence type="ECO:0000313" key="4">
    <source>
        <dbReference type="Proteomes" id="UP000294813"/>
    </source>
</evidence>
<name>A0A4R2RLY1_9FIRM</name>
<dbReference type="PANTHER" id="PTHR14969:SF13">
    <property type="entry name" value="AT30094P"/>
    <property type="match status" value="1"/>
</dbReference>
<feature type="transmembrane region" description="Helical" evidence="1">
    <location>
        <begin position="95"/>
        <end position="116"/>
    </location>
</feature>
<dbReference type="Pfam" id="PF01569">
    <property type="entry name" value="PAP2"/>
    <property type="match status" value="1"/>
</dbReference>
<dbReference type="SMART" id="SM00014">
    <property type="entry name" value="acidPPc"/>
    <property type="match status" value="1"/>
</dbReference>
<dbReference type="OrthoDB" id="9789113at2"/>
<keyword evidence="1" id="KW-0812">Transmembrane</keyword>
<dbReference type="PANTHER" id="PTHR14969">
    <property type="entry name" value="SPHINGOSINE-1-PHOSPHATE PHOSPHOHYDROLASE"/>
    <property type="match status" value="1"/>
</dbReference>
<keyword evidence="1" id="KW-1133">Transmembrane helix</keyword>
<gene>
    <name evidence="3" type="ORF">EDD73_11324</name>
</gene>
<keyword evidence="1" id="KW-0472">Membrane</keyword>
<feature type="transmembrane region" description="Helical" evidence="1">
    <location>
        <begin position="164"/>
        <end position="186"/>
    </location>
</feature>
<keyword evidence="4" id="KW-1185">Reference proteome</keyword>
<proteinExistence type="predicted"/>
<dbReference type="EMBL" id="SLXT01000013">
    <property type="protein sequence ID" value="TCP63974.1"/>
    <property type="molecule type" value="Genomic_DNA"/>
</dbReference>
<evidence type="ECO:0000313" key="3">
    <source>
        <dbReference type="EMBL" id="TCP63974.1"/>
    </source>
</evidence>
<feature type="domain" description="Phosphatidic acid phosphatase type 2/haloperoxidase" evidence="2">
    <location>
        <begin position="96"/>
        <end position="207"/>
    </location>
</feature>
<dbReference type="CDD" id="cd03392">
    <property type="entry name" value="PAP2_like_2"/>
    <property type="match status" value="1"/>
</dbReference>
<dbReference type="InterPro" id="IPR036938">
    <property type="entry name" value="PAP2/HPO_sf"/>
</dbReference>
<reference evidence="3 4" key="1">
    <citation type="submission" date="2019-03" db="EMBL/GenBank/DDBJ databases">
        <title>Genomic Encyclopedia of Type Strains, Phase IV (KMG-IV): sequencing the most valuable type-strain genomes for metagenomic binning, comparative biology and taxonomic classification.</title>
        <authorList>
            <person name="Goeker M."/>
        </authorList>
    </citation>
    <scope>NUCLEOTIDE SEQUENCE [LARGE SCALE GENOMIC DNA]</scope>
    <source>
        <strain evidence="3 4">DSM 11170</strain>
    </source>
</reference>
<dbReference type="Proteomes" id="UP000294813">
    <property type="component" value="Unassembled WGS sequence"/>
</dbReference>
<sequence>MKTKAYLTNRSRSFYIAFLIIFTFIFVFFNLAEELVENELTAFDTSITNFILGFMNDAVTSFMKFITKLGAMGTIISLLPICAGLMLWQKKKWEAMALIAAVSGGAVFNLVLKFIFKRERPTLHRLIEEFGYSFPSGHSMMSMIFYGMVTYFLLLFLKNKTAKSVVLVAGITVVSLIGVSRIYLGVHYPSDVLSGFAAGGAWTMICILALHFIVQRRKMKSDYD</sequence>
<comment type="caution">
    <text evidence="3">The sequence shown here is derived from an EMBL/GenBank/DDBJ whole genome shotgun (WGS) entry which is preliminary data.</text>
</comment>
<organism evidence="3 4">
    <name type="scientific">Heliophilum fasciatum</name>
    <dbReference type="NCBI Taxonomy" id="35700"/>
    <lineage>
        <taxon>Bacteria</taxon>
        <taxon>Bacillati</taxon>
        <taxon>Bacillota</taxon>
        <taxon>Clostridia</taxon>
        <taxon>Eubacteriales</taxon>
        <taxon>Heliobacteriaceae</taxon>
        <taxon>Heliophilum</taxon>
    </lineage>
</organism>
<evidence type="ECO:0000256" key="1">
    <source>
        <dbReference type="SAM" id="Phobius"/>
    </source>
</evidence>
<dbReference type="Gene3D" id="1.20.144.10">
    <property type="entry name" value="Phosphatidic acid phosphatase type 2/haloperoxidase"/>
    <property type="match status" value="2"/>
</dbReference>
<dbReference type="SUPFAM" id="SSF48317">
    <property type="entry name" value="Acid phosphatase/Vanadium-dependent haloperoxidase"/>
    <property type="match status" value="1"/>
</dbReference>
<feature type="transmembrane region" description="Helical" evidence="1">
    <location>
        <begin position="136"/>
        <end position="157"/>
    </location>
</feature>
<feature type="transmembrane region" description="Helical" evidence="1">
    <location>
        <begin position="192"/>
        <end position="214"/>
    </location>
</feature>
<protein>
    <submittedName>
        <fullName evidence="3">Undecaprenyl-diphosphatase</fullName>
    </submittedName>
</protein>
<accession>A0A4R2RLY1</accession>
<dbReference type="InterPro" id="IPR000326">
    <property type="entry name" value="PAP2/HPO"/>
</dbReference>
<feature type="transmembrane region" description="Helical" evidence="1">
    <location>
        <begin position="65"/>
        <end position="88"/>
    </location>
</feature>